<name>A0A1I4SJ62_9FLAO</name>
<dbReference type="EMBL" id="FOUZ01000001">
    <property type="protein sequence ID" value="SFM64391.1"/>
    <property type="molecule type" value="Genomic_DNA"/>
</dbReference>
<dbReference type="GO" id="GO:0016747">
    <property type="term" value="F:acyltransferase activity, transferring groups other than amino-acyl groups"/>
    <property type="evidence" value="ECO:0007669"/>
    <property type="project" value="InterPro"/>
</dbReference>
<evidence type="ECO:0000259" key="1">
    <source>
        <dbReference type="PROSITE" id="PS51186"/>
    </source>
</evidence>
<organism evidence="2 3">
    <name type="scientific">Algoriella xinjiangensis</name>
    <dbReference type="NCBI Taxonomy" id="684065"/>
    <lineage>
        <taxon>Bacteria</taxon>
        <taxon>Pseudomonadati</taxon>
        <taxon>Bacteroidota</taxon>
        <taxon>Flavobacteriia</taxon>
        <taxon>Flavobacteriales</taxon>
        <taxon>Weeksellaceae</taxon>
        <taxon>Algoriella</taxon>
    </lineage>
</organism>
<dbReference type="AlphaFoldDB" id="A0A1I4SJ62"/>
<accession>A0A1I4SJ62</accession>
<dbReference type="InterPro" id="IPR000182">
    <property type="entry name" value="GNAT_dom"/>
</dbReference>
<dbReference type="OrthoDB" id="9811523at2"/>
<evidence type="ECO:0000313" key="3">
    <source>
        <dbReference type="Proteomes" id="UP000199149"/>
    </source>
</evidence>
<reference evidence="3" key="1">
    <citation type="submission" date="2016-10" db="EMBL/GenBank/DDBJ databases">
        <authorList>
            <person name="Varghese N."/>
            <person name="Submissions S."/>
        </authorList>
    </citation>
    <scope>NUCLEOTIDE SEQUENCE [LARGE SCALE GENOMIC DNA]</scope>
    <source>
        <strain evidence="3">XJ109</strain>
    </source>
</reference>
<feature type="domain" description="N-acetyltransferase" evidence="1">
    <location>
        <begin position="16"/>
        <end position="175"/>
    </location>
</feature>
<dbReference type="InterPro" id="IPR051531">
    <property type="entry name" value="N-acetyltransferase"/>
</dbReference>
<evidence type="ECO:0000313" key="2">
    <source>
        <dbReference type="EMBL" id="SFM64391.1"/>
    </source>
</evidence>
<gene>
    <name evidence="2" type="ORF">SAMN05421738_101228</name>
</gene>
<keyword evidence="2" id="KW-0808">Transferase</keyword>
<protein>
    <submittedName>
        <fullName evidence="2">Ribosomal-protein-alanine N-acetyltransferase</fullName>
    </submittedName>
</protein>
<sequence>MKIKEIEINQLETERLILIPFTQDICENILYNDYELLYEQGYKRGKSWPDLDMMDTIPKIIGNLSINDYVTGFESWLIIKKDTQEIIGDVGYKGYNFEFQNIDIGYGIITEERGKGFAEEATRELIRWAFSQEIVKEITAKCFIDNAQSINLLKKLGFIQIHENEHVIDWSLKIT</sequence>
<dbReference type="Gene3D" id="3.40.630.30">
    <property type="match status" value="1"/>
</dbReference>
<dbReference type="RefSeq" id="WP_092905699.1">
    <property type="nucleotide sequence ID" value="NZ_FOUZ01000001.1"/>
</dbReference>
<dbReference type="PANTHER" id="PTHR43792">
    <property type="entry name" value="GNAT FAMILY, PUTATIVE (AFU_ORTHOLOGUE AFUA_3G00765)-RELATED-RELATED"/>
    <property type="match status" value="1"/>
</dbReference>
<dbReference type="Pfam" id="PF13302">
    <property type="entry name" value="Acetyltransf_3"/>
    <property type="match status" value="1"/>
</dbReference>
<dbReference type="InterPro" id="IPR016181">
    <property type="entry name" value="Acyl_CoA_acyltransferase"/>
</dbReference>
<proteinExistence type="predicted"/>
<dbReference type="PROSITE" id="PS51186">
    <property type="entry name" value="GNAT"/>
    <property type="match status" value="1"/>
</dbReference>
<dbReference type="STRING" id="684065.SAMN05421738_101228"/>
<keyword evidence="3" id="KW-1185">Reference proteome</keyword>
<dbReference type="PANTHER" id="PTHR43792:SF13">
    <property type="entry name" value="ACETYLTRANSFERASE"/>
    <property type="match status" value="1"/>
</dbReference>
<dbReference type="SUPFAM" id="SSF55729">
    <property type="entry name" value="Acyl-CoA N-acyltransferases (Nat)"/>
    <property type="match status" value="1"/>
</dbReference>
<dbReference type="Proteomes" id="UP000199149">
    <property type="component" value="Unassembled WGS sequence"/>
</dbReference>